<keyword evidence="2" id="KW-1185">Reference proteome</keyword>
<reference evidence="1 2" key="2">
    <citation type="journal article" date="2022" name="Mol. Ecol. Resour.">
        <title>The genomes of chicory, endive, great burdock and yacon provide insights into Asteraceae paleo-polyploidization history and plant inulin production.</title>
        <authorList>
            <person name="Fan W."/>
            <person name="Wang S."/>
            <person name="Wang H."/>
            <person name="Wang A."/>
            <person name="Jiang F."/>
            <person name="Liu H."/>
            <person name="Zhao H."/>
            <person name="Xu D."/>
            <person name="Zhang Y."/>
        </authorList>
    </citation>
    <scope>NUCLEOTIDE SEQUENCE [LARGE SCALE GENOMIC DNA]</scope>
    <source>
        <strain evidence="2">cv. Niubang</strain>
    </source>
</reference>
<accession>A0ACB8ZKA8</accession>
<dbReference type="EMBL" id="CM042056">
    <property type="protein sequence ID" value="KAI3698105.1"/>
    <property type="molecule type" value="Genomic_DNA"/>
</dbReference>
<protein>
    <submittedName>
        <fullName evidence="1">Uncharacterized protein</fullName>
    </submittedName>
</protein>
<dbReference type="Proteomes" id="UP001055879">
    <property type="component" value="Linkage Group LG10"/>
</dbReference>
<sequence>MMEMAEAADVATEVMMMEDANELKKKVRKLHQGIALKKSGNIVFYIGELQLYPVEQLMRGSEKHVSHSDWISPTTPLSFPLKDSPSSPYKCTPKSIPFPRTNLNLQSLIPFSRLLLRNFQDANLC</sequence>
<name>A0ACB8ZKA8_ARCLA</name>
<organism evidence="1 2">
    <name type="scientific">Arctium lappa</name>
    <name type="common">Greater burdock</name>
    <name type="synonym">Lappa major</name>
    <dbReference type="NCBI Taxonomy" id="4217"/>
    <lineage>
        <taxon>Eukaryota</taxon>
        <taxon>Viridiplantae</taxon>
        <taxon>Streptophyta</taxon>
        <taxon>Embryophyta</taxon>
        <taxon>Tracheophyta</taxon>
        <taxon>Spermatophyta</taxon>
        <taxon>Magnoliopsida</taxon>
        <taxon>eudicotyledons</taxon>
        <taxon>Gunneridae</taxon>
        <taxon>Pentapetalae</taxon>
        <taxon>asterids</taxon>
        <taxon>campanulids</taxon>
        <taxon>Asterales</taxon>
        <taxon>Asteraceae</taxon>
        <taxon>Carduoideae</taxon>
        <taxon>Cardueae</taxon>
        <taxon>Arctiinae</taxon>
        <taxon>Arctium</taxon>
    </lineage>
</organism>
<proteinExistence type="predicted"/>
<evidence type="ECO:0000313" key="2">
    <source>
        <dbReference type="Proteomes" id="UP001055879"/>
    </source>
</evidence>
<evidence type="ECO:0000313" key="1">
    <source>
        <dbReference type="EMBL" id="KAI3698105.1"/>
    </source>
</evidence>
<comment type="caution">
    <text evidence="1">The sequence shown here is derived from an EMBL/GenBank/DDBJ whole genome shotgun (WGS) entry which is preliminary data.</text>
</comment>
<gene>
    <name evidence="1" type="ORF">L6452_31217</name>
</gene>
<reference evidence="2" key="1">
    <citation type="journal article" date="2022" name="Mol. Ecol. Resour.">
        <title>The genomes of chicory, endive, great burdock and yacon provide insights into Asteraceae palaeo-polyploidization history and plant inulin production.</title>
        <authorList>
            <person name="Fan W."/>
            <person name="Wang S."/>
            <person name="Wang H."/>
            <person name="Wang A."/>
            <person name="Jiang F."/>
            <person name="Liu H."/>
            <person name="Zhao H."/>
            <person name="Xu D."/>
            <person name="Zhang Y."/>
        </authorList>
    </citation>
    <scope>NUCLEOTIDE SEQUENCE [LARGE SCALE GENOMIC DNA]</scope>
    <source>
        <strain evidence="2">cv. Niubang</strain>
    </source>
</reference>